<dbReference type="EMBL" id="MFAT01000061">
    <property type="protein sequence ID" value="OGD85625.1"/>
    <property type="molecule type" value="Genomic_DNA"/>
</dbReference>
<evidence type="ECO:0000256" key="3">
    <source>
        <dbReference type="ARBA" id="ARBA00022781"/>
    </source>
</evidence>
<comment type="caution">
    <text evidence="7">The sequence shown here is derived from an EMBL/GenBank/DDBJ whole genome shotgun (WGS) entry which is preliminary data.</text>
</comment>
<evidence type="ECO:0000256" key="2">
    <source>
        <dbReference type="ARBA" id="ARBA00022448"/>
    </source>
</evidence>
<name>A0A1F5G1B6_9BACT</name>
<keyword evidence="4" id="KW-0406">Ion transport</keyword>
<evidence type="ECO:0000256" key="1">
    <source>
        <dbReference type="ARBA" id="ARBA00004370"/>
    </source>
</evidence>
<proteinExistence type="predicted"/>
<organism evidence="7 8">
    <name type="scientific">Candidatus Curtissbacteria bacterium RBG_13_35_7</name>
    <dbReference type="NCBI Taxonomy" id="1797705"/>
    <lineage>
        <taxon>Bacteria</taxon>
        <taxon>Candidatus Curtissiibacteriota</taxon>
    </lineage>
</organism>
<sequence>MKNRKKIYKIAKYMFKNSLTEGIVDAKKVNLVLKEIISKRPNHLTYILKLYKKLITQALAKEELIVESASLLPNQKSIEKQLLEKTGTQRIIYKTNPKFVLGAKITHGDWVYDQTLGAKLAQLTMND</sequence>
<accession>A0A1F5G1B6</accession>
<keyword evidence="6" id="KW-0066">ATP synthesis</keyword>
<evidence type="ECO:0000313" key="7">
    <source>
        <dbReference type="EMBL" id="OGD85625.1"/>
    </source>
</evidence>
<protein>
    <submittedName>
        <fullName evidence="7">Uncharacterized protein</fullName>
    </submittedName>
</protein>
<evidence type="ECO:0000256" key="6">
    <source>
        <dbReference type="ARBA" id="ARBA00023310"/>
    </source>
</evidence>
<dbReference type="AlphaFoldDB" id="A0A1F5G1B6"/>
<gene>
    <name evidence="7" type="ORF">A2164_02175</name>
</gene>
<keyword evidence="3" id="KW-0375">Hydrogen ion transport</keyword>
<keyword evidence="5" id="KW-0472">Membrane</keyword>
<evidence type="ECO:0000256" key="5">
    <source>
        <dbReference type="ARBA" id="ARBA00023136"/>
    </source>
</evidence>
<evidence type="ECO:0000256" key="4">
    <source>
        <dbReference type="ARBA" id="ARBA00023065"/>
    </source>
</evidence>
<dbReference type="InterPro" id="IPR000711">
    <property type="entry name" value="ATPase_OSCP/dsu"/>
</dbReference>
<keyword evidence="2" id="KW-0813">Transport</keyword>
<dbReference type="GO" id="GO:0016020">
    <property type="term" value="C:membrane"/>
    <property type="evidence" value="ECO:0007669"/>
    <property type="project" value="UniProtKB-SubCell"/>
</dbReference>
<dbReference type="GO" id="GO:0046933">
    <property type="term" value="F:proton-transporting ATP synthase activity, rotational mechanism"/>
    <property type="evidence" value="ECO:0007669"/>
    <property type="project" value="InterPro"/>
</dbReference>
<dbReference type="Pfam" id="PF00213">
    <property type="entry name" value="OSCP"/>
    <property type="match status" value="1"/>
</dbReference>
<evidence type="ECO:0000313" key="8">
    <source>
        <dbReference type="Proteomes" id="UP000176317"/>
    </source>
</evidence>
<reference evidence="7 8" key="1">
    <citation type="journal article" date="2016" name="Nat. Commun.">
        <title>Thousands of microbial genomes shed light on interconnected biogeochemical processes in an aquifer system.</title>
        <authorList>
            <person name="Anantharaman K."/>
            <person name="Brown C.T."/>
            <person name="Hug L.A."/>
            <person name="Sharon I."/>
            <person name="Castelle C.J."/>
            <person name="Probst A.J."/>
            <person name="Thomas B.C."/>
            <person name="Singh A."/>
            <person name="Wilkins M.J."/>
            <person name="Karaoz U."/>
            <person name="Brodie E.L."/>
            <person name="Williams K.H."/>
            <person name="Hubbard S.S."/>
            <person name="Banfield J.F."/>
        </authorList>
    </citation>
    <scope>NUCLEOTIDE SEQUENCE [LARGE SCALE GENOMIC DNA]</scope>
</reference>
<dbReference type="Proteomes" id="UP000176317">
    <property type="component" value="Unassembled WGS sequence"/>
</dbReference>
<comment type="subcellular location">
    <subcellularLocation>
        <location evidence="1">Membrane</location>
    </subcellularLocation>
</comment>